<accession>A0A0C4DQ31</accession>
<name>A0A0C4DQ31_MAGP6</name>
<evidence type="ECO:0000313" key="2">
    <source>
        <dbReference type="EnsemblFungi" id="MAPG_01968T0"/>
    </source>
</evidence>
<sequence length="87" mass="9290">MGMMIDRELRTATVIATSAPGRLQLRISTAAGDAVVVTLQTTVTAPAPTVTTTPHAQKVPILLWAQVAYQNQLAGNTFLLHLHRQGS</sequence>
<reference evidence="2" key="4">
    <citation type="journal article" date="2015" name="G3 (Bethesda)">
        <title>Genome sequences of three phytopathogenic species of the Magnaporthaceae family of fungi.</title>
        <authorList>
            <person name="Okagaki L.H."/>
            <person name="Nunes C.C."/>
            <person name="Sailsbery J."/>
            <person name="Clay B."/>
            <person name="Brown D."/>
            <person name="John T."/>
            <person name="Oh Y."/>
            <person name="Young N."/>
            <person name="Fitzgerald M."/>
            <person name="Haas B.J."/>
            <person name="Zeng Q."/>
            <person name="Young S."/>
            <person name="Adiconis X."/>
            <person name="Fan L."/>
            <person name="Levin J.Z."/>
            <person name="Mitchell T.K."/>
            <person name="Okubara P.A."/>
            <person name="Farman M.L."/>
            <person name="Kohn L.M."/>
            <person name="Birren B."/>
            <person name="Ma L.-J."/>
            <person name="Dean R.A."/>
        </authorList>
    </citation>
    <scope>NUCLEOTIDE SEQUENCE</scope>
    <source>
        <strain evidence="2">ATCC 64411 / 73-15</strain>
    </source>
</reference>
<evidence type="ECO:0000313" key="1">
    <source>
        <dbReference type="EMBL" id="KLU82900.1"/>
    </source>
</evidence>
<gene>
    <name evidence="1" type="ORF">MAPG_01968</name>
</gene>
<reference evidence="3" key="2">
    <citation type="submission" date="2010-05" db="EMBL/GenBank/DDBJ databases">
        <title>The genome sequence of Magnaporthe poae strain ATCC 64411.</title>
        <authorList>
            <person name="Ma L.-J."/>
            <person name="Dead R."/>
            <person name="Young S."/>
            <person name="Zeng Q."/>
            <person name="Koehrsen M."/>
            <person name="Alvarado L."/>
            <person name="Berlin A."/>
            <person name="Chapman S.B."/>
            <person name="Chen Z."/>
            <person name="Freedman E."/>
            <person name="Gellesch M."/>
            <person name="Goldberg J."/>
            <person name="Griggs A."/>
            <person name="Gujja S."/>
            <person name="Heilman E.R."/>
            <person name="Heiman D."/>
            <person name="Hepburn T."/>
            <person name="Howarth C."/>
            <person name="Jen D."/>
            <person name="Larson L."/>
            <person name="Mehta T."/>
            <person name="Neiman D."/>
            <person name="Pearson M."/>
            <person name="Roberts A."/>
            <person name="Saif S."/>
            <person name="Shea T."/>
            <person name="Shenoy N."/>
            <person name="Sisk P."/>
            <person name="Stolte C."/>
            <person name="Sykes S."/>
            <person name="Walk T."/>
            <person name="White J."/>
            <person name="Yandava C."/>
            <person name="Haas B."/>
            <person name="Nusbaum C."/>
            <person name="Birren B."/>
        </authorList>
    </citation>
    <scope>NUCLEOTIDE SEQUENCE [LARGE SCALE GENOMIC DNA]</scope>
    <source>
        <strain evidence="3">ATCC 64411 / 73-15</strain>
    </source>
</reference>
<reference evidence="2" key="5">
    <citation type="submission" date="2015-06" db="UniProtKB">
        <authorList>
            <consortium name="EnsemblFungi"/>
        </authorList>
    </citation>
    <scope>IDENTIFICATION</scope>
    <source>
        <strain evidence="2">ATCC 64411</strain>
    </source>
</reference>
<dbReference type="EMBL" id="GL876967">
    <property type="protein sequence ID" value="KLU82900.1"/>
    <property type="molecule type" value="Genomic_DNA"/>
</dbReference>
<proteinExistence type="predicted"/>
<dbReference type="EnsemblFungi" id="MAPG_01968T0">
    <property type="protein sequence ID" value="MAPG_01968T0"/>
    <property type="gene ID" value="MAPG_01968"/>
</dbReference>
<protein>
    <submittedName>
        <fullName evidence="1 2">Uncharacterized protein</fullName>
    </submittedName>
</protein>
<dbReference type="EMBL" id="ADBL01000493">
    <property type="status" value="NOT_ANNOTATED_CDS"/>
    <property type="molecule type" value="Genomic_DNA"/>
</dbReference>
<reference evidence="1" key="3">
    <citation type="submission" date="2011-03" db="EMBL/GenBank/DDBJ databases">
        <title>Annotation of Magnaporthe poae ATCC 64411.</title>
        <authorList>
            <person name="Ma L.-J."/>
            <person name="Dead R."/>
            <person name="Young S.K."/>
            <person name="Zeng Q."/>
            <person name="Gargeya S."/>
            <person name="Fitzgerald M."/>
            <person name="Haas B."/>
            <person name="Abouelleil A."/>
            <person name="Alvarado L."/>
            <person name="Arachchi H.M."/>
            <person name="Berlin A."/>
            <person name="Brown A."/>
            <person name="Chapman S.B."/>
            <person name="Chen Z."/>
            <person name="Dunbar C."/>
            <person name="Freedman E."/>
            <person name="Gearin G."/>
            <person name="Gellesch M."/>
            <person name="Goldberg J."/>
            <person name="Griggs A."/>
            <person name="Gujja S."/>
            <person name="Heiman D."/>
            <person name="Howarth C."/>
            <person name="Larson L."/>
            <person name="Lui A."/>
            <person name="MacDonald P.J.P."/>
            <person name="Mehta T."/>
            <person name="Montmayeur A."/>
            <person name="Murphy C."/>
            <person name="Neiman D."/>
            <person name="Pearson M."/>
            <person name="Priest M."/>
            <person name="Roberts A."/>
            <person name="Saif S."/>
            <person name="Shea T."/>
            <person name="Shenoy N."/>
            <person name="Sisk P."/>
            <person name="Stolte C."/>
            <person name="Sykes S."/>
            <person name="Yandava C."/>
            <person name="Wortman J."/>
            <person name="Nusbaum C."/>
            <person name="Birren B."/>
        </authorList>
    </citation>
    <scope>NUCLEOTIDE SEQUENCE</scope>
    <source>
        <strain evidence="1">ATCC 64411</strain>
    </source>
</reference>
<evidence type="ECO:0000313" key="3">
    <source>
        <dbReference type="Proteomes" id="UP000011715"/>
    </source>
</evidence>
<dbReference type="AlphaFoldDB" id="A0A0C4DQ31"/>
<keyword evidence="3" id="KW-1185">Reference proteome</keyword>
<dbReference type="Proteomes" id="UP000011715">
    <property type="component" value="Unassembled WGS sequence"/>
</dbReference>
<organism evidence="2 3">
    <name type="scientific">Magnaporthiopsis poae (strain ATCC 64411 / 73-15)</name>
    <name type="common">Kentucky bluegrass fungus</name>
    <name type="synonym">Magnaporthe poae</name>
    <dbReference type="NCBI Taxonomy" id="644358"/>
    <lineage>
        <taxon>Eukaryota</taxon>
        <taxon>Fungi</taxon>
        <taxon>Dikarya</taxon>
        <taxon>Ascomycota</taxon>
        <taxon>Pezizomycotina</taxon>
        <taxon>Sordariomycetes</taxon>
        <taxon>Sordariomycetidae</taxon>
        <taxon>Magnaporthales</taxon>
        <taxon>Magnaporthaceae</taxon>
        <taxon>Magnaporthiopsis</taxon>
    </lineage>
</organism>
<reference evidence="1" key="1">
    <citation type="submission" date="2010-05" db="EMBL/GenBank/DDBJ databases">
        <title>The Genome Sequence of Magnaporthe poae strain ATCC 64411.</title>
        <authorList>
            <consortium name="The Broad Institute Genome Sequencing Platform"/>
            <consortium name="Broad Institute Genome Sequencing Center for Infectious Disease"/>
            <person name="Ma L.-J."/>
            <person name="Dead R."/>
            <person name="Young S."/>
            <person name="Zeng Q."/>
            <person name="Koehrsen M."/>
            <person name="Alvarado L."/>
            <person name="Berlin A."/>
            <person name="Chapman S.B."/>
            <person name="Chen Z."/>
            <person name="Freedman E."/>
            <person name="Gellesch M."/>
            <person name="Goldberg J."/>
            <person name="Griggs A."/>
            <person name="Gujja S."/>
            <person name="Heilman E.R."/>
            <person name="Heiman D."/>
            <person name="Hepburn T."/>
            <person name="Howarth C."/>
            <person name="Jen D."/>
            <person name="Larson L."/>
            <person name="Mehta T."/>
            <person name="Neiman D."/>
            <person name="Pearson M."/>
            <person name="Roberts A."/>
            <person name="Saif S."/>
            <person name="Shea T."/>
            <person name="Shenoy N."/>
            <person name="Sisk P."/>
            <person name="Stolte C."/>
            <person name="Sykes S."/>
            <person name="Walk T."/>
            <person name="White J."/>
            <person name="Yandava C."/>
            <person name="Haas B."/>
            <person name="Nusbaum C."/>
            <person name="Birren B."/>
        </authorList>
    </citation>
    <scope>NUCLEOTIDE SEQUENCE</scope>
    <source>
        <strain evidence="1">ATCC 64411</strain>
    </source>
</reference>
<dbReference type="VEuPathDB" id="FungiDB:MAPG_01968"/>